<feature type="non-terminal residue" evidence="5">
    <location>
        <position position="213"/>
    </location>
</feature>
<dbReference type="PANTHER" id="PTHR46698:SF7">
    <property type="entry name" value="VWFD DOMAIN-CONTAINING PROTEIN"/>
    <property type="match status" value="1"/>
</dbReference>
<comment type="subcellular location">
    <subcellularLocation>
        <location evidence="1">Secreted</location>
    </subcellularLocation>
</comment>
<comment type="caution">
    <text evidence="5">The sequence shown here is derived from an EMBL/GenBank/DDBJ whole genome shotgun (WGS) entry which is preliminary data.</text>
</comment>
<keyword evidence="3" id="KW-0732">Signal</keyword>
<accession>A0ABD0PLC8</accession>
<keyword evidence="2" id="KW-0964">Secreted</keyword>
<dbReference type="InterPro" id="IPR052424">
    <property type="entry name" value="Kielin_Chordin-BMP_Reg"/>
</dbReference>
<evidence type="ECO:0000313" key="6">
    <source>
        <dbReference type="Proteomes" id="UP001529510"/>
    </source>
</evidence>
<sequence length="213" mass="23563">SCDMKYICRAAGLLECVNQTCARGEICEVRDGQRDCYIEQGNCVFDASDQLRSFDGVMGMVGRLGAFQMAFLCDQQSPDWFRVVLDIHACARNNSGNVTTVHVFFQDMIITINNRWHSWVNGKKVSYPFMRGEVSVSYTNEAAVIEKVSTMRLTYSVTGEVVLSVSTVLKNQVSGACGNFNGVTADDMATSNGRNSTMMSLVASSWQAEDFFT</sequence>
<evidence type="ECO:0000256" key="3">
    <source>
        <dbReference type="ARBA" id="ARBA00022729"/>
    </source>
</evidence>
<dbReference type="GO" id="GO:0005576">
    <property type="term" value="C:extracellular region"/>
    <property type="evidence" value="ECO:0007669"/>
    <property type="project" value="UniProtKB-SubCell"/>
</dbReference>
<reference evidence="5 6" key="1">
    <citation type="submission" date="2024-05" db="EMBL/GenBank/DDBJ databases">
        <title>Genome sequencing and assembly of Indian major carp, Cirrhinus mrigala (Hamilton, 1822).</title>
        <authorList>
            <person name="Mohindra V."/>
            <person name="Chowdhury L.M."/>
            <person name="Lal K."/>
            <person name="Jena J.K."/>
        </authorList>
    </citation>
    <scope>NUCLEOTIDE SEQUENCE [LARGE SCALE GENOMIC DNA]</scope>
    <source>
        <strain evidence="5">CM1030</strain>
        <tissue evidence="5">Blood</tissue>
    </source>
</reference>
<feature type="non-terminal residue" evidence="5">
    <location>
        <position position="1"/>
    </location>
</feature>
<evidence type="ECO:0000256" key="2">
    <source>
        <dbReference type="ARBA" id="ARBA00022525"/>
    </source>
</evidence>
<dbReference type="EMBL" id="JAMKFB020000015">
    <property type="protein sequence ID" value="KAL0174854.1"/>
    <property type="molecule type" value="Genomic_DNA"/>
</dbReference>
<organism evidence="5 6">
    <name type="scientific">Cirrhinus mrigala</name>
    <name type="common">Mrigala</name>
    <dbReference type="NCBI Taxonomy" id="683832"/>
    <lineage>
        <taxon>Eukaryota</taxon>
        <taxon>Metazoa</taxon>
        <taxon>Chordata</taxon>
        <taxon>Craniata</taxon>
        <taxon>Vertebrata</taxon>
        <taxon>Euteleostomi</taxon>
        <taxon>Actinopterygii</taxon>
        <taxon>Neopterygii</taxon>
        <taxon>Teleostei</taxon>
        <taxon>Ostariophysi</taxon>
        <taxon>Cypriniformes</taxon>
        <taxon>Cyprinidae</taxon>
        <taxon>Labeoninae</taxon>
        <taxon>Labeonini</taxon>
        <taxon>Cirrhinus</taxon>
    </lineage>
</organism>
<protein>
    <recommendedName>
        <fullName evidence="4">VWFD domain-containing protein</fullName>
    </recommendedName>
</protein>
<dbReference type="Proteomes" id="UP001529510">
    <property type="component" value="Unassembled WGS sequence"/>
</dbReference>
<proteinExistence type="predicted"/>
<gene>
    <name evidence="5" type="ORF">M9458_030822</name>
</gene>
<dbReference type="Pfam" id="PF00094">
    <property type="entry name" value="VWD"/>
    <property type="match status" value="1"/>
</dbReference>
<name>A0ABD0PLC8_CIRMR</name>
<dbReference type="AlphaFoldDB" id="A0ABD0PLC8"/>
<dbReference type="PROSITE" id="PS51233">
    <property type="entry name" value="VWFD"/>
    <property type="match status" value="1"/>
</dbReference>
<dbReference type="PANTHER" id="PTHR46698">
    <property type="entry name" value="CROSSVEINLESS 2"/>
    <property type="match status" value="1"/>
</dbReference>
<dbReference type="InterPro" id="IPR001846">
    <property type="entry name" value="VWF_type-D"/>
</dbReference>
<feature type="domain" description="VWFD" evidence="4">
    <location>
        <begin position="41"/>
        <end position="213"/>
    </location>
</feature>
<evidence type="ECO:0000313" key="5">
    <source>
        <dbReference type="EMBL" id="KAL0174854.1"/>
    </source>
</evidence>
<evidence type="ECO:0000259" key="4">
    <source>
        <dbReference type="PROSITE" id="PS51233"/>
    </source>
</evidence>
<evidence type="ECO:0000256" key="1">
    <source>
        <dbReference type="ARBA" id="ARBA00004613"/>
    </source>
</evidence>
<keyword evidence="6" id="KW-1185">Reference proteome</keyword>